<dbReference type="InterPro" id="IPR021254">
    <property type="entry name" value="DUF2806"/>
</dbReference>
<dbReference type="RefSeq" id="WP_008217784.1">
    <property type="nucleotide sequence ID" value="NZ_BAFK01000001.1"/>
</dbReference>
<dbReference type="Proteomes" id="UP000004374">
    <property type="component" value="Unassembled WGS sequence"/>
</dbReference>
<organism evidence="2 3">
    <name type="scientific">Rheinheimera nanhaiensis E407-8</name>
    <dbReference type="NCBI Taxonomy" id="562729"/>
    <lineage>
        <taxon>Bacteria</taxon>
        <taxon>Pseudomonadati</taxon>
        <taxon>Pseudomonadota</taxon>
        <taxon>Gammaproteobacteria</taxon>
        <taxon>Chromatiales</taxon>
        <taxon>Chromatiaceae</taxon>
        <taxon>Rheinheimera</taxon>
    </lineage>
</organism>
<sequence length="296" mass="33259">MVKINSVSGQQRLRQLAKMQLGNSVVSPTEPDTAPEPAGHGQFNDKHQQLAARSGAQSSHLSLAERAQRRLQMQRERQQHNLERVIAQALEYCPDTVSGQEVDPDWFTQFCELTLDISNASMQQLWAKILAGEIASPGKFALKTLHTLKRMSMKEALALQQAAALSCRTRQDPTPRIYFGYIRRPSLWHFLTGRSRALLNLNQFGLSYPQILSLVDIGLLHSSEIESGELAYGQQLHWQYQQASLTGTVSSKNVVLQYYKYTASGAELLPLVTREPHQAYLEALKTLLRTTIRFAG</sequence>
<dbReference type="EMBL" id="BAFK01000001">
    <property type="protein sequence ID" value="GAB57220.1"/>
    <property type="molecule type" value="Genomic_DNA"/>
</dbReference>
<keyword evidence="3" id="KW-1185">Reference proteome</keyword>
<dbReference type="Pfam" id="PF10987">
    <property type="entry name" value="DUF2806"/>
    <property type="match status" value="1"/>
</dbReference>
<evidence type="ECO:0000313" key="2">
    <source>
        <dbReference type="EMBL" id="GAB57220.1"/>
    </source>
</evidence>
<dbReference type="NCBIfam" id="TIGR03899">
    <property type="entry name" value="TIGR03899 family protein"/>
    <property type="match status" value="1"/>
</dbReference>
<evidence type="ECO:0000256" key="1">
    <source>
        <dbReference type="SAM" id="MobiDB-lite"/>
    </source>
</evidence>
<gene>
    <name evidence="2" type="ORF">RNAN_0183</name>
</gene>
<name>I1DT42_9GAMM</name>
<reference evidence="2 3" key="1">
    <citation type="journal article" date="2012" name="J. Bacteriol.">
        <title>Genome Sequence of the Protease-Producing Bacterium Rheinheimera nanhaiensis E407-8T, Isolated from Deep-Sea Sediment of the South China Sea.</title>
        <authorList>
            <person name="Zhang X.-Y."/>
            <person name="Zhang Y.-J."/>
            <person name="Qin Q.-L."/>
            <person name="Xie B.-B."/>
            <person name="Chen X.-L."/>
            <person name="Zhou B.-C."/>
            <person name="Zhang Y.-Z."/>
        </authorList>
    </citation>
    <scope>NUCLEOTIDE SEQUENCE [LARGE SCALE GENOMIC DNA]</scope>
    <source>
        <strain evidence="2 3">E407-8</strain>
    </source>
</reference>
<comment type="caution">
    <text evidence="2">The sequence shown here is derived from an EMBL/GenBank/DDBJ whole genome shotgun (WGS) entry which is preliminary data.</text>
</comment>
<proteinExistence type="predicted"/>
<dbReference type="AlphaFoldDB" id="I1DT42"/>
<evidence type="ECO:0008006" key="4">
    <source>
        <dbReference type="Google" id="ProtNLM"/>
    </source>
</evidence>
<dbReference type="STRING" id="562729.RNAN_0183"/>
<evidence type="ECO:0000313" key="3">
    <source>
        <dbReference type="Proteomes" id="UP000004374"/>
    </source>
</evidence>
<feature type="region of interest" description="Disordered" evidence="1">
    <location>
        <begin position="21"/>
        <end position="63"/>
    </location>
</feature>
<accession>I1DT42</accession>
<protein>
    <recommendedName>
        <fullName evidence="4">TIGR03899 family protein</fullName>
    </recommendedName>
</protein>
<dbReference type="OrthoDB" id="886161at2"/>